<dbReference type="EMBL" id="JAOYFB010000003">
    <property type="protein sequence ID" value="KAK4011345.1"/>
    <property type="molecule type" value="Genomic_DNA"/>
</dbReference>
<keyword evidence="2" id="KW-1185">Reference proteome</keyword>
<accession>A0ABQ9ZEJ4</accession>
<evidence type="ECO:0000313" key="2">
    <source>
        <dbReference type="Proteomes" id="UP001234178"/>
    </source>
</evidence>
<protein>
    <submittedName>
        <fullName evidence="1">Uncharacterized protein</fullName>
    </submittedName>
</protein>
<dbReference type="Proteomes" id="UP001234178">
    <property type="component" value="Unassembled WGS sequence"/>
</dbReference>
<comment type="caution">
    <text evidence="1">The sequence shown here is derived from an EMBL/GenBank/DDBJ whole genome shotgun (WGS) entry which is preliminary data.</text>
</comment>
<reference evidence="1 2" key="1">
    <citation type="journal article" date="2023" name="Nucleic Acids Res.">
        <title>The hologenome of Daphnia magna reveals possible DNA methylation and microbiome-mediated evolution of the host genome.</title>
        <authorList>
            <person name="Chaturvedi A."/>
            <person name="Li X."/>
            <person name="Dhandapani V."/>
            <person name="Marshall H."/>
            <person name="Kissane S."/>
            <person name="Cuenca-Cambronero M."/>
            <person name="Asole G."/>
            <person name="Calvet F."/>
            <person name="Ruiz-Romero M."/>
            <person name="Marangio P."/>
            <person name="Guigo R."/>
            <person name="Rago D."/>
            <person name="Mirbahai L."/>
            <person name="Eastwood N."/>
            <person name="Colbourne J.K."/>
            <person name="Zhou J."/>
            <person name="Mallon E."/>
            <person name="Orsini L."/>
        </authorList>
    </citation>
    <scope>NUCLEOTIDE SEQUENCE [LARGE SCALE GENOMIC DNA]</scope>
    <source>
        <strain evidence="1">LRV0_1</strain>
    </source>
</reference>
<proteinExistence type="predicted"/>
<evidence type="ECO:0000313" key="1">
    <source>
        <dbReference type="EMBL" id="KAK4011345.1"/>
    </source>
</evidence>
<organism evidence="1 2">
    <name type="scientific">Daphnia magna</name>
    <dbReference type="NCBI Taxonomy" id="35525"/>
    <lineage>
        <taxon>Eukaryota</taxon>
        <taxon>Metazoa</taxon>
        <taxon>Ecdysozoa</taxon>
        <taxon>Arthropoda</taxon>
        <taxon>Crustacea</taxon>
        <taxon>Branchiopoda</taxon>
        <taxon>Diplostraca</taxon>
        <taxon>Cladocera</taxon>
        <taxon>Anomopoda</taxon>
        <taxon>Daphniidae</taxon>
        <taxon>Daphnia</taxon>
    </lineage>
</organism>
<name>A0ABQ9ZEJ4_9CRUS</name>
<sequence>MREKLLLLFHNTGTANPKLSYTITVKAFALCSKLFLDQAPMTLIWDSKLETKWLHLWRSRKAFACQLEAPMTLIWDSKLYTKWLVIILSYVYFMSATVAQSICGVVVRRWIANSVVEGSKLLTDYLLAPMTLIWDTKLYTKIVLTAIRQPWHSHKTFVSESLTELINVSLKLWDNTRLTCEWNSHVFYICARDANLGQQTTYYMTRYIFATRFVNGGSVARRRSCNLNCLYKFEEFVEKIYLWCRLPGSNHDPYEQEASALPLSYPSLVKRCVYLDHFSIKTPKCSQKFCCTGYYRTLEDGLLHNKENN</sequence>
<gene>
    <name evidence="1" type="ORF">OUZ56_020461</name>
</gene>